<sequence>MWRRGRCGGGGGVEVRRRGRCGGEGGVEEGEMWRRGRCGGAEEKEVRRRGRQQDDDQCALNAISDERHEDFCSEKSIASMDL</sequence>
<comment type="caution">
    <text evidence="2">The sequence shown here is derived from an EMBL/GenBank/DDBJ whole genome shotgun (WGS) entry which is preliminary data.</text>
</comment>
<organism evidence="2 3">
    <name type="scientific">Hemibagrus wyckioides</name>
    <dbReference type="NCBI Taxonomy" id="337641"/>
    <lineage>
        <taxon>Eukaryota</taxon>
        <taxon>Metazoa</taxon>
        <taxon>Chordata</taxon>
        <taxon>Craniata</taxon>
        <taxon>Vertebrata</taxon>
        <taxon>Euteleostomi</taxon>
        <taxon>Actinopterygii</taxon>
        <taxon>Neopterygii</taxon>
        <taxon>Teleostei</taxon>
        <taxon>Ostariophysi</taxon>
        <taxon>Siluriformes</taxon>
        <taxon>Bagridae</taxon>
        <taxon>Hemibagrus</taxon>
    </lineage>
</organism>
<accession>A0A9D3SFS8</accession>
<gene>
    <name evidence="2" type="ORF">KOW79_015033</name>
</gene>
<reference evidence="2 3" key="1">
    <citation type="submission" date="2021-06" db="EMBL/GenBank/DDBJ databases">
        <title>Chromosome-level genome assembly of the red-tail catfish (Hemibagrus wyckioides).</title>
        <authorList>
            <person name="Shao F."/>
        </authorList>
    </citation>
    <scope>NUCLEOTIDE SEQUENCE [LARGE SCALE GENOMIC DNA]</scope>
    <source>
        <strain evidence="2">EC202008001</strain>
        <tissue evidence="2">Blood</tissue>
    </source>
</reference>
<feature type="region of interest" description="Disordered" evidence="1">
    <location>
        <begin position="1"/>
        <end position="28"/>
    </location>
</feature>
<name>A0A9D3SFS8_9TELE</name>
<dbReference type="AlphaFoldDB" id="A0A9D3SFS8"/>
<evidence type="ECO:0000313" key="2">
    <source>
        <dbReference type="EMBL" id="KAG7322175.1"/>
    </source>
</evidence>
<proteinExistence type="predicted"/>
<protein>
    <submittedName>
        <fullName evidence="2">Uncharacterized protein</fullName>
    </submittedName>
</protein>
<evidence type="ECO:0000313" key="3">
    <source>
        <dbReference type="Proteomes" id="UP000824219"/>
    </source>
</evidence>
<keyword evidence="3" id="KW-1185">Reference proteome</keyword>
<dbReference type="EMBL" id="JAHKSW010000017">
    <property type="protein sequence ID" value="KAG7322175.1"/>
    <property type="molecule type" value="Genomic_DNA"/>
</dbReference>
<dbReference type="Proteomes" id="UP000824219">
    <property type="component" value="Linkage Group LG17"/>
</dbReference>
<evidence type="ECO:0000256" key="1">
    <source>
        <dbReference type="SAM" id="MobiDB-lite"/>
    </source>
</evidence>